<proteinExistence type="predicted"/>
<dbReference type="STRING" id="1121922.GCA_000428905_02462"/>
<organism evidence="2 3">
    <name type="scientific">Brumicola pallidula DSM 14239 = ACAM 615</name>
    <dbReference type="NCBI Taxonomy" id="1121922"/>
    <lineage>
        <taxon>Bacteria</taxon>
        <taxon>Pseudomonadati</taxon>
        <taxon>Pseudomonadota</taxon>
        <taxon>Gammaproteobacteria</taxon>
        <taxon>Alteromonadales</taxon>
        <taxon>Alteromonadaceae</taxon>
        <taxon>Brumicola</taxon>
    </lineage>
</organism>
<dbReference type="SUPFAM" id="SSF47175">
    <property type="entry name" value="Cytochromes"/>
    <property type="match status" value="1"/>
</dbReference>
<dbReference type="OrthoDB" id="1150802at2"/>
<name>K6Y871_9ALTE</name>
<reference evidence="3" key="1">
    <citation type="journal article" date="2014" name="Environ. Microbiol.">
        <title>Comparative genomics of the marine bacterial genus Glaciecola reveals the high degree of genomic diversity and genomic characteristic for cold adaptation.</title>
        <authorList>
            <person name="Qin Q.L."/>
            <person name="Xie B.B."/>
            <person name="Yu Y."/>
            <person name="Shu Y.L."/>
            <person name="Rong J.C."/>
            <person name="Zhang Y.J."/>
            <person name="Zhao D.L."/>
            <person name="Chen X.L."/>
            <person name="Zhang X.Y."/>
            <person name="Chen B."/>
            <person name="Zhou B.C."/>
            <person name="Zhang Y.Z."/>
        </authorList>
    </citation>
    <scope>NUCLEOTIDE SEQUENCE [LARGE SCALE GENOMIC DNA]</scope>
    <source>
        <strain evidence="3">ACAM 615</strain>
    </source>
</reference>
<evidence type="ECO:0008006" key="4">
    <source>
        <dbReference type="Google" id="ProtNLM"/>
    </source>
</evidence>
<feature type="chain" id="PRO_5003900931" description="Cytochrome C" evidence="1">
    <location>
        <begin position="24"/>
        <end position="152"/>
    </location>
</feature>
<accession>K6Y871</accession>
<gene>
    <name evidence="2" type="ORF">GPAL_2098</name>
</gene>
<dbReference type="GO" id="GO:0022900">
    <property type="term" value="P:electron transport chain"/>
    <property type="evidence" value="ECO:0007669"/>
    <property type="project" value="InterPro"/>
</dbReference>
<sequence>MKKLIIILFQVSLLLLSPITSSAEEADNIESQSSDHRIDIRLNETQRTFILGHMRHMLETLTAIQQELLVDNPSEVHQLVTYMQENTQKAHPKMLGQSLPDPFKQMGRQMNQHWRNLSVGSNDKVYIQKEVVNVMTTCNSCHAVYQIHGAIE</sequence>
<comment type="caution">
    <text evidence="2">The sequence shown here is derived from an EMBL/GenBank/DDBJ whole genome shotgun (WGS) entry which is preliminary data.</text>
</comment>
<dbReference type="GO" id="GO:0009055">
    <property type="term" value="F:electron transfer activity"/>
    <property type="evidence" value="ECO:0007669"/>
    <property type="project" value="InterPro"/>
</dbReference>
<dbReference type="Proteomes" id="UP000006251">
    <property type="component" value="Unassembled WGS sequence"/>
</dbReference>
<dbReference type="EMBL" id="BAEQ01000036">
    <property type="protein sequence ID" value="GAC28959.1"/>
    <property type="molecule type" value="Genomic_DNA"/>
</dbReference>
<protein>
    <recommendedName>
        <fullName evidence="4">Cytochrome C</fullName>
    </recommendedName>
</protein>
<dbReference type="InterPro" id="IPR010980">
    <property type="entry name" value="Cyt_c/b562"/>
</dbReference>
<dbReference type="GO" id="GO:0020037">
    <property type="term" value="F:heme binding"/>
    <property type="evidence" value="ECO:0007669"/>
    <property type="project" value="InterPro"/>
</dbReference>
<evidence type="ECO:0000256" key="1">
    <source>
        <dbReference type="SAM" id="SignalP"/>
    </source>
</evidence>
<keyword evidence="1" id="KW-0732">Signal</keyword>
<dbReference type="GO" id="GO:0005506">
    <property type="term" value="F:iron ion binding"/>
    <property type="evidence" value="ECO:0007669"/>
    <property type="project" value="InterPro"/>
</dbReference>
<dbReference type="RefSeq" id="WP_006011422.1">
    <property type="nucleotide sequence ID" value="NZ_AUAV01000012.1"/>
</dbReference>
<feature type="signal peptide" evidence="1">
    <location>
        <begin position="1"/>
        <end position="23"/>
    </location>
</feature>
<evidence type="ECO:0000313" key="3">
    <source>
        <dbReference type="Proteomes" id="UP000006251"/>
    </source>
</evidence>
<evidence type="ECO:0000313" key="2">
    <source>
        <dbReference type="EMBL" id="GAC28959.1"/>
    </source>
</evidence>
<dbReference type="AlphaFoldDB" id="K6Y871"/>
<keyword evidence="3" id="KW-1185">Reference proteome</keyword>